<dbReference type="Pfam" id="PF02082">
    <property type="entry name" value="Rrf2"/>
    <property type="match status" value="1"/>
</dbReference>
<organism evidence="2 4">
    <name type="scientific">Mammaliicoccus lentus</name>
    <name type="common">Staphylococcus lentus</name>
    <dbReference type="NCBI Taxonomy" id="42858"/>
    <lineage>
        <taxon>Bacteria</taxon>
        <taxon>Bacillati</taxon>
        <taxon>Bacillota</taxon>
        <taxon>Bacilli</taxon>
        <taxon>Bacillales</taxon>
        <taxon>Staphylococcaceae</taxon>
        <taxon>Mammaliicoccus</taxon>
    </lineage>
</organism>
<dbReference type="GO" id="GO:0005829">
    <property type="term" value="C:cytosol"/>
    <property type="evidence" value="ECO:0007669"/>
    <property type="project" value="TreeGrafter"/>
</dbReference>
<evidence type="ECO:0000313" key="2">
    <source>
        <dbReference type="EMBL" id="WHI60468.1"/>
    </source>
</evidence>
<accession>A0AAP1WLI8</accession>
<dbReference type="PROSITE" id="PS51197">
    <property type="entry name" value="HTH_RRF2_2"/>
    <property type="match status" value="1"/>
</dbReference>
<dbReference type="Proteomes" id="UP000770161">
    <property type="component" value="Unassembled WGS sequence"/>
</dbReference>
<name>A0AAP1WLI8_MAMLE</name>
<dbReference type="EMBL" id="JAHLZN010000014">
    <property type="protein sequence ID" value="MBU6113997.1"/>
    <property type="molecule type" value="Genomic_DNA"/>
</dbReference>
<dbReference type="EMBL" id="CP118848">
    <property type="protein sequence ID" value="WHI60468.1"/>
    <property type="molecule type" value="Genomic_DNA"/>
</dbReference>
<dbReference type="PANTHER" id="PTHR33221:SF15">
    <property type="entry name" value="HTH-TYPE TRANSCRIPTIONAL REGULATOR YWGB-RELATED"/>
    <property type="match status" value="1"/>
</dbReference>
<evidence type="ECO:0000313" key="3">
    <source>
        <dbReference type="Proteomes" id="UP000770161"/>
    </source>
</evidence>
<dbReference type="AlphaFoldDB" id="A0AAP1WLI8"/>
<dbReference type="SUPFAM" id="SSF46785">
    <property type="entry name" value="Winged helix' DNA-binding domain"/>
    <property type="match status" value="1"/>
</dbReference>
<dbReference type="GO" id="GO:0003700">
    <property type="term" value="F:DNA-binding transcription factor activity"/>
    <property type="evidence" value="ECO:0007669"/>
    <property type="project" value="TreeGrafter"/>
</dbReference>
<dbReference type="InterPro" id="IPR036388">
    <property type="entry name" value="WH-like_DNA-bd_sf"/>
</dbReference>
<proteinExistence type="predicted"/>
<dbReference type="InterPro" id="IPR036390">
    <property type="entry name" value="WH_DNA-bd_sf"/>
</dbReference>
<dbReference type="RefSeq" id="WP_017000661.1">
    <property type="nucleotide sequence ID" value="NZ_CP116807.1"/>
</dbReference>
<reference evidence="1 3" key="1">
    <citation type="submission" date="2021-06" db="EMBL/GenBank/DDBJ databases">
        <title>Staphylococcus lentus K169 genome sequencing.</title>
        <authorList>
            <person name="Sundareshan S."/>
            <person name="Akhila D.S."/>
            <person name="Prachi D."/>
            <person name="Sivakumar R."/>
            <person name="Rajendhran J."/>
            <person name="Isloor S."/>
            <person name="Hegde N.R."/>
        </authorList>
    </citation>
    <scope>NUCLEOTIDE SEQUENCE [LARGE SCALE GENOMIC DNA]</scope>
    <source>
        <strain evidence="1 3">K169</strain>
    </source>
</reference>
<keyword evidence="3" id="KW-1185">Reference proteome</keyword>
<dbReference type="PANTHER" id="PTHR33221">
    <property type="entry name" value="WINGED HELIX-TURN-HELIX TRANSCRIPTIONAL REGULATOR, RRF2 FAMILY"/>
    <property type="match status" value="1"/>
</dbReference>
<dbReference type="Gene3D" id="1.10.10.10">
    <property type="entry name" value="Winged helix-like DNA-binding domain superfamily/Winged helix DNA-binding domain"/>
    <property type="match status" value="1"/>
</dbReference>
<evidence type="ECO:0000313" key="4">
    <source>
        <dbReference type="Proteomes" id="UP001223261"/>
    </source>
</evidence>
<dbReference type="Proteomes" id="UP001223261">
    <property type="component" value="Chromosome"/>
</dbReference>
<reference evidence="2" key="2">
    <citation type="journal article" date="2023" name="Antibiotics">
        <title>Prevalence and Molecular Characterization of Methicillin-Resistant Staphylococci (MRS) and Mammaliicocci (MRM) in Dromedary Camels from Algeria: First Detection of SCCmec-mecC Hybrid in Methicillin-Resistant Mammaliicoccus lentus.</title>
        <authorList>
            <person name="Belhout C."/>
            <person name="Boyen F."/>
            <person name="Vereecke N."/>
            <person name="Theuns S."/>
            <person name="Taibi N."/>
            <person name="Stegger M."/>
            <person name="de la Fe-Rodriguez P.Y."/>
            <person name="Bouayad L."/>
            <person name="Elgroud R."/>
            <person name="Butaye P."/>
        </authorList>
    </citation>
    <scope>NUCLEOTIDE SEQUENCE</scope>
    <source>
        <strain evidence="2">7048</strain>
    </source>
</reference>
<gene>
    <name evidence="1" type="ORF">KQ656_08505</name>
    <name evidence="2" type="ORF">PYH69_02245</name>
</gene>
<dbReference type="InterPro" id="IPR000944">
    <property type="entry name" value="Tscrpt_reg_Rrf2"/>
</dbReference>
<sequence length="135" mass="15201">MNTQISVGIHILSLLSINEEPLSSKYLASSINSNPTLVRKICKYLRNGKLIESQQGKSGYQLSKPANKITLGDVYQLIQEEEHFLKIHQDTNPKCVVGKNIQSTLDNIYSEVDSKIIKELDQTTIDDLSKQILSR</sequence>
<evidence type="ECO:0000313" key="1">
    <source>
        <dbReference type="EMBL" id="MBU6113997.1"/>
    </source>
</evidence>
<protein>
    <submittedName>
        <fullName evidence="2">Rrf2 family transcriptional regulator</fullName>
    </submittedName>
</protein>